<feature type="binding site" evidence="6">
    <location>
        <position position="325"/>
    </location>
    <ligand>
        <name>S-adenosyl-L-methionine</name>
        <dbReference type="ChEBI" id="CHEBI:59789"/>
    </ligand>
</feature>
<evidence type="ECO:0000313" key="11">
    <source>
        <dbReference type="Proteomes" id="UP001207736"/>
    </source>
</evidence>
<dbReference type="GO" id="GO:0001510">
    <property type="term" value="P:RNA methylation"/>
    <property type="evidence" value="ECO:0007669"/>
    <property type="project" value="InterPro"/>
</dbReference>
<name>A0AAV5AX81_9FLAO</name>
<keyword evidence="4 6" id="KW-0949">S-adenosyl-L-methionine</keyword>
<keyword evidence="2 6" id="KW-0489">Methyltransferase</keyword>
<dbReference type="PROSITE" id="PS51686">
    <property type="entry name" value="SAM_MT_RSMB_NOP"/>
    <property type="match status" value="1"/>
</dbReference>
<evidence type="ECO:0000256" key="1">
    <source>
        <dbReference type="ARBA" id="ARBA00007494"/>
    </source>
</evidence>
<keyword evidence="7" id="KW-0472">Membrane</keyword>
<dbReference type="Proteomes" id="UP001207736">
    <property type="component" value="Unassembled WGS sequence"/>
</dbReference>
<feature type="binding site" evidence="6">
    <location>
        <position position="342"/>
    </location>
    <ligand>
        <name>S-adenosyl-L-methionine</name>
        <dbReference type="ChEBI" id="CHEBI:59789"/>
    </ligand>
</feature>
<feature type="domain" description="SAM-dependent MTase RsmB/NOP-type" evidence="8">
    <location>
        <begin position="184"/>
        <end position="444"/>
    </location>
</feature>
<dbReference type="Gene3D" id="3.40.50.150">
    <property type="entry name" value="Vaccinia Virus protein VP39"/>
    <property type="match status" value="1"/>
</dbReference>
<reference evidence="9 12" key="1">
    <citation type="submission" date="2021-11" db="EMBL/GenBank/DDBJ databases">
        <title>Draft genome sequence of Capnocytophaga sp. strain KC07075 isolated from cat oral cavity.</title>
        <authorList>
            <person name="Suzuki M."/>
            <person name="Imaoka K."/>
            <person name="Kimura M."/>
            <person name="Morikawa S."/>
            <person name="Maeda K."/>
        </authorList>
    </citation>
    <scope>NUCLEOTIDE SEQUENCE</scope>
    <source>
        <strain evidence="9">KC07075</strain>
        <strain evidence="10 12">KC07079</strain>
    </source>
</reference>
<dbReference type="InterPro" id="IPR054728">
    <property type="entry name" value="RsmB-like_ferredoxin"/>
</dbReference>
<evidence type="ECO:0000313" key="9">
    <source>
        <dbReference type="EMBL" id="GJM50955.1"/>
    </source>
</evidence>
<dbReference type="GO" id="GO:0003723">
    <property type="term" value="F:RNA binding"/>
    <property type="evidence" value="ECO:0007669"/>
    <property type="project" value="UniProtKB-UniRule"/>
</dbReference>
<protein>
    <submittedName>
        <fullName evidence="9">RNA methyltransferase</fullName>
    </submittedName>
</protein>
<dbReference type="InterPro" id="IPR049560">
    <property type="entry name" value="MeTrfase_RsmB-F_NOP2_cat"/>
</dbReference>
<feature type="active site" description="Nucleophile" evidence="6">
    <location>
        <position position="395"/>
    </location>
</feature>
<keyword evidence="3 6" id="KW-0808">Transferase</keyword>
<evidence type="ECO:0000256" key="5">
    <source>
        <dbReference type="ARBA" id="ARBA00022884"/>
    </source>
</evidence>
<keyword evidence="5 6" id="KW-0694">RNA-binding</keyword>
<dbReference type="Pfam" id="PF22458">
    <property type="entry name" value="RsmF-B_ferredox"/>
    <property type="match status" value="1"/>
</dbReference>
<comment type="similarity">
    <text evidence="1 6">Belongs to the class I-like SAM-binding methyltransferase superfamily. RsmB/NOP family.</text>
</comment>
<evidence type="ECO:0000256" key="7">
    <source>
        <dbReference type="SAM" id="Phobius"/>
    </source>
</evidence>
<keyword evidence="7" id="KW-1133">Transmembrane helix</keyword>
<dbReference type="InterPro" id="IPR001678">
    <property type="entry name" value="MeTrfase_RsmB-F_NOP2_dom"/>
</dbReference>
<dbReference type="Pfam" id="PF01189">
    <property type="entry name" value="Methyltr_RsmB-F"/>
    <property type="match status" value="1"/>
</dbReference>
<dbReference type="InterPro" id="IPR029063">
    <property type="entry name" value="SAM-dependent_MTases_sf"/>
</dbReference>
<accession>A0AAV5AX81</accession>
<dbReference type="PANTHER" id="PTHR22807:SF53">
    <property type="entry name" value="RIBOSOMAL RNA SMALL SUBUNIT METHYLTRANSFERASE B-RELATED"/>
    <property type="match status" value="1"/>
</dbReference>
<dbReference type="PANTHER" id="PTHR22807">
    <property type="entry name" value="NOP2 YEAST -RELATED NOL1/NOP2/FMU SUN DOMAIN-CONTAINING"/>
    <property type="match status" value="1"/>
</dbReference>
<dbReference type="CDD" id="cd02440">
    <property type="entry name" value="AdoMet_MTases"/>
    <property type="match status" value="1"/>
</dbReference>
<sequence>MENVFIDYRDKDTKNIRFSFEIILKINPMEIIFIVSLQIIFLKMKLHKNLVDAVIEGLLFIFNENQYADKVVEKLLKKDKRWGSKDRAFIAETIYDIVRWKRLYTEIAEVKFPYTTTTMRRVFAVWAVLRGILLPEWYFSDTPTRRIKGRFDELSKIRKYRESIPDWLDNLAIEELTESVWEKEIKELNSMASVVLRTNRLKISREELQTILLSQGVETETLTEYPDALQLKTRSNIFLTPAFKEGLFEVQDASSQKVAPFLEVCAGMRIADCCAGAGGKTLHLASLMENKGQIIAMDIYQNKLNELKRRARRNGAFNIETKLIDSKHIKRLNGTFDRVLIDVPCSGLGVLRRNPDAKWKLKPEFLTEIRRTQQEILQNYSKMVKIGGKLVYATCSILPSENRNQIDTFLSSFVGQNFKFVKEDNILASQSGYDGFYMAQLERI</sequence>
<proteinExistence type="inferred from homology"/>
<dbReference type="InterPro" id="IPR018314">
    <property type="entry name" value="RsmB/NOL1/NOP2-like_CS"/>
</dbReference>
<evidence type="ECO:0000259" key="8">
    <source>
        <dbReference type="PROSITE" id="PS51686"/>
    </source>
</evidence>
<dbReference type="PRINTS" id="PR02008">
    <property type="entry name" value="RCMTFAMILY"/>
</dbReference>
<evidence type="ECO:0000256" key="2">
    <source>
        <dbReference type="ARBA" id="ARBA00022603"/>
    </source>
</evidence>
<dbReference type="Proteomes" id="UP001208692">
    <property type="component" value="Unassembled WGS sequence"/>
</dbReference>
<evidence type="ECO:0000313" key="10">
    <source>
        <dbReference type="EMBL" id="GJM52139.1"/>
    </source>
</evidence>
<dbReference type="PROSITE" id="PS01153">
    <property type="entry name" value="NOL1_NOP2_SUN"/>
    <property type="match status" value="1"/>
</dbReference>
<evidence type="ECO:0000256" key="3">
    <source>
        <dbReference type="ARBA" id="ARBA00022679"/>
    </source>
</evidence>
<dbReference type="GO" id="GO:0008173">
    <property type="term" value="F:RNA methyltransferase activity"/>
    <property type="evidence" value="ECO:0007669"/>
    <property type="project" value="InterPro"/>
</dbReference>
<dbReference type="EMBL" id="BQKB01000009">
    <property type="protein sequence ID" value="GJM52139.1"/>
    <property type="molecule type" value="Genomic_DNA"/>
</dbReference>
<evidence type="ECO:0000256" key="4">
    <source>
        <dbReference type="ARBA" id="ARBA00022691"/>
    </source>
</evidence>
<dbReference type="SUPFAM" id="SSF53335">
    <property type="entry name" value="S-adenosyl-L-methionine-dependent methyltransferases"/>
    <property type="match status" value="1"/>
</dbReference>
<organism evidence="9 11">
    <name type="scientific">Capnocytophaga catalasegens</name>
    <dbReference type="NCBI Taxonomy" id="1004260"/>
    <lineage>
        <taxon>Bacteria</taxon>
        <taxon>Pseudomonadati</taxon>
        <taxon>Bacteroidota</taxon>
        <taxon>Flavobacteriia</taxon>
        <taxon>Flavobacteriales</taxon>
        <taxon>Flavobacteriaceae</taxon>
        <taxon>Capnocytophaga</taxon>
    </lineage>
</organism>
<comment type="caution">
    <text evidence="9">The sequence shown here is derived from an EMBL/GenBank/DDBJ whole genome shotgun (WGS) entry which is preliminary data.</text>
</comment>
<gene>
    <name evidence="9" type="primary">rsmB</name>
    <name evidence="9" type="ORF">RCZ15_19280</name>
    <name evidence="10" type="ORF">RCZ16_04570</name>
</gene>
<evidence type="ECO:0000313" key="12">
    <source>
        <dbReference type="Proteomes" id="UP001208692"/>
    </source>
</evidence>
<keyword evidence="7" id="KW-0812">Transmembrane</keyword>
<feature type="binding site" evidence="6">
    <location>
        <position position="298"/>
    </location>
    <ligand>
        <name>S-adenosyl-L-methionine</name>
        <dbReference type="ChEBI" id="CHEBI:59789"/>
    </ligand>
</feature>
<comment type="caution">
    <text evidence="6">Lacks conserved residue(s) required for the propagation of feature annotation.</text>
</comment>
<feature type="transmembrane region" description="Helical" evidence="7">
    <location>
        <begin position="22"/>
        <end position="42"/>
    </location>
</feature>
<evidence type="ECO:0000256" key="6">
    <source>
        <dbReference type="PROSITE-ProRule" id="PRU01023"/>
    </source>
</evidence>
<keyword evidence="12" id="KW-1185">Reference proteome</keyword>
<dbReference type="AlphaFoldDB" id="A0AAV5AX81"/>
<dbReference type="EMBL" id="BQKA01000036">
    <property type="protein sequence ID" value="GJM50955.1"/>
    <property type="molecule type" value="Genomic_DNA"/>
</dbReference>
<dbReference type="InterPro" id="IPR023267">
    <property type="entry name" value="RCMT"/>
</dbReference>